<dbReference type="GO" id="GO:0060271">
    <property type="term" value="P:cilium assembly"/>
    <property type="evidence" value="ECO:0007669"/>
    <property type="project" value="TreeGrafter"/>
</dbReference>
<feature type="compositionally biased region" description="Basic and acidic residues" evidence="2">
    <location>
        <begin position="832"/>
        <end position="855"/>
    </location>
</feature>
<proteinExistence type="predicted"/>
<feature type="compositionally biased region" description="Basic and acidic residues" evidence="2">
    <location>
        <begin position="868"/>
        <end position="896"/>
    </location>
</feature>
<name>A0A814A5E3_9BILA</name>
<dbReference type="PANTHER" id="PTHR22736">
    <property type="entry name" value="COILED-COIL DOMAIN-CONTAINING PROTEIN 66"/>
    <property type="match status" value="1"/>
</dbReference>
<feature type="compositionally biased region" description="Basic and acidic residues" evidence="2">
    <location>
        <begin position="1006"/>
        <end position="1016"/>
    </location>
</feature>
<evidence type="ECO:0008006" key="5">
    <source>
        <dbReference type="Google" id="ProtNLM"/>
    </source>
</evidence>
<dbReference type="OrthoDB" id="10042846at2759"/>
<organism evidence="3 4">
    <name type="scientific">Brachionus calyciflorus</name>
    <dbReference type="NCBI Taxonomy" id="104777"/>
    <lineage>
        <taxon>Eukaryota</taxon>
        <taxon>Metazoa</taxon>
        <taxon>Spiralia</taxon>
        <taxon>Gnathifera</taxon>
        <taxon>Rotifera</taxon>
        <taxon>Eurotatoria</taxon>
        <taxon>Monogononta</taxon>
        <taxon>Pseudotrocha</taxon>
        <taxon>Ploima</taxon>
        <taxon>Brachionidae</taxon>
        <taxon>Brachionus</taxon>
    </lineage>
</organism>
<dbReference type="InterPro" id="IPR039183">
    <property type="entry name" value="CCD66"/>
</dbReference>
<feature type="coiled-coil region" evidence="1">
    <location>
        <begin position="503"/>
        <end position="565"/>
    </location>
</feature>
<feature type="region of interest" description="Disordered" evidence="2">
    <location>
        <begin position="462"/>
        <end position="501"/>
    </location>
</feature>
<feature type="region of interest" description="Disordered" evidence="2">
    <location>
        <begin position="781"/>
        <end position="928"/>
    </location>
</feature>
<dbReference type="GO" id="GO:0005929">
    <property type="term" value="C:cilium"/>
    <property type="evidence" value="ECO:0007669"/>
    <property type="project" value="TreeGrafter"/>
</dbReference>
<dbReference type="GO" id="GO:0008017">
    <property type="term" value="F:microtubule binding"/>
    <property type="evidence" value="ECO:0007669"/>
    <property type="project" value="TreeGrafter"/>
</dbReference>
<feature type="compositionally biased region" description="Polar residues" evidence="2">
    <location>
        <begin position="919"/>
        <end position="928"/>
    </location>
</feature>
<feature type="region of interest" description="Disordered" evidence="2">
    <location>
        <begin position="19"/>
        <end position="40"/>
    </location>
</feature>
<feature type="region of interest" description="Disordered" evidence="2">
    <location>
        <begin position="992"/>
        <end position="1057"/>
    </location>
</feature>
<evidence type="ECO:0000313" key="3">
    <source>
        <dbReference type="EMBL" id="CAF0907838.1"/>
    </source>
</evidence>
<accession>A0A814A5E3</accession>
<feature type="compositionally biased region" description="Low complexity" evidence="2">
    <location>
        <begin position="664"/>
        <end position="687"/>
    </location>
</feature>
<evidence type="ECO:0000256" key="1">
    <source>
        <dbReference type="SAM" id="Coils"/>
    </source>
</evidence>
<feature type="compositionally biased region" description="Basic residues" evidence="2">
    <location>
        <begin position="24"/>
        <end position="34"/>
    </location>
</feature>
<dbReference type="Proteomes" id="UP000663879">
    <property type="component" value="Unassembled WGS sequence"/>
</dbReference>
<dbReference type="EMBL" id="CAJNOC010002030">
    <property type="protein sequence ID" value="CAF0907838.1"/>
    <property type="molecule type" value="Genomic_DNA"/>
</dbReference>
<feature type="compositionally biased region" description="Basic and acidic residues" evidence="2">
    <location>
        <begin position="781"/>
        <end position="817"/>
    </location>
</feature>
<feature type="compositionally biased region" description="Polar residues" evidence="2">
    <location>
        <begin position="462"/>
        <end position="475"/>
    </location>
</feature>
<sequence length="1093" mass="127178">MQFETRIIDGKPSIFYKDDAPKTNIKKPNTKNKQAKKDIHRSMDISGEIDMVKPSPRQINVKNTEKIKSITNVLNQNGIKLTPDQLINLISQVQTTDTKREKSISRMDTADRNGDSDYRFLNNKSNLKKTQDQDFVNVYRPPQIVIAEDDEIEQPKPKPIIQETVNANKSNDRMSLIEKKKLKWQQDKEMVDKLNQQENQDNYKFFTQQPISQNNFARTSSLPRSGLTPEPPIGKISLAEKKRLQWQQEKDAQENLKKFPGPINDLSNYRQTPDKFFQNEIRKSNSLNNLIQNQEYQNYATNDVKQAQQQPQQQQRYSLMEKKKQKWNLEKENNNGEHWPYGKPGVGVGRIQEQTQAQVQNRPKTHPDPFEEFNKIKEQIEAITATENKIKNEQILSSVNQRTEEKQTVFHDQIKVPAAMRTSIMFGGVMYDDEIKKTKELERKKWLADLEEQKKEKLIESQRATNTNHQTNNSAPNPPITPRHFEEEKNFGRTRNLLDPAQIEELERKKKQSLQHKMEIEAQIAEKKRIKMLEEEIQTLNNLKIENEAKEIKETNQFNEELKKNQIHYQNFEKILNSSRHANSDVAPSVLLGENNKFDQESKTVRSNITDSRSNEIYRKMQEAELAAAEEKHKKLLKRLQKGGHDTTQLERKFAETKARLTGNPIQIDNPKNNNNNNNSNHHQISNIPGLNFSGIESSRVNNNTSQLSVISDHENRLERQKELLAKKVLGTNKENEVNTESSRIQKIFQLLREDTTGLPAEITEEDLKILLKNVVKTEDTPKGKQMVQKKEFKAQKKEEKKIEEEPSKSGIGKDGKPIWNYKNLKGRKVIKNSEKDPFYHERAQKAEERKRQRLEYYQNLSQKNGQKYKEFTERKQQQNEPMRKDSYEDHLRDNRTSVVSSMSNASTQYDDRKPPRFASNSNKQQTESIMNLLTKNLASNPIYEEDEDMFLKETKPKGNYDLQLKNSSFSSFGDSNRGFVPFMRTNEVLDPVHAGSPVPPSRESSAIKRDREKARQAYIQNMKPSDYGFSYDDVSNRNRQKDPLLNNGLVRNNPTPRQEQILSQLASLKQSLIQKQKEIASSITYDSNDNYE</sequence>
<reference evidence="3" key="1">
    <citation type="submission" date="2021-02" db="EMBL/GenBank/DDBJ databases">
        <authorList>
            <person name="Nowell W R."/>
        </authorList>
    </citation>
    <scope>NUCLEOTIDE SEQUENCE</scope>
    <source>
        <strain evidence="3">Ploen Becks lab</strain>
    </source>
</reference>
<evidence type="ECO:0000256" key="2">
    <source>
        <dbReference type="SAM" id="MobiDB-lite"/>
    </source>
</evidence>
<comment type="caution">
    <text evidence="3">The sequence shown here is derived from an EMBL/GenBank/DDBJ whole genome shotgun (WGS) entry which is preliminary data.</text>
</comment>
<feature type="compositionally biased region" description="Basic and acidic residues" evidence="2">
    <location>
        <begin position="97"/>
        <end position="118"/>
    </location>
</feature>
<evidence type="ECO:0000313" key="4">
    <source>
        <dbReference type="Proteomes" id="UP000663879"/>
    </source>
</evidence>
<protein>
    <recommendedName>
        <fullName evidence="5">CCDC66 domain-containing protein</fullName>
    </recommendedName>
</protein>
<gene>
    <name evidence="3" type="ORF">OXX778_LOCUS11740</name>
</gene>
<keyword evidence="4" id="KW-1185">Reference proteome</keyword>
<feature type="region of interest" description="Disordered" evidence="2">
    <location>
        <begin position="661"/>
        <end position="687"/>
    </location>
</feature>
<feature type="region of interest" description="Disordered" evidence="2">
    <location>
        <begin position="94"/>
        <end position="118"/>
    </location>
</feature>
<dbReference type="GO" id="GO:0005874">
    <property type="term" value="C:microtubule"/>
    <property type="evidence" value="ECO:0007669"/>
    <property type="project" value="TreeGrafter"/>
</dbReference>
<dbReference type="PANTHER" id="PTHR22736:SF2">
    <property type="entry name" value="COILED-COIL DOMAIN-CONTAINING PROTEIN 66"/>
    <property type="match status" value="1"/>
</dbReference>
<feature type="compositionally biased region" description="Polar residues" evidence="2">
    <location>
        <begin position="897"/>
        <end position="909"/>
    </location>
</feature>
<dbReference type="AlphaFoldDB" id="A0A814A5E3"/>
<keyword evidence="1" id="KW-0175">Coiled coil</keyword>